<gene>
    <name evidence="3" type="ORF">C5L14_28880</name>
</gene>
<dbReference type="SUPFAM" id="SSF53474">
    <property type="entry name" value="alpha/beta-Hydrolases"/>
    <property type="match status" value="1"/>
</dbReference>
<accession>A0A2S9Q3Z4</accession>
<sequence>MVWNHGSAGRTALNFSTFKAKDAPHAIVSLGKPLEVGVPHVIWAHGWGQDHRAFQALAGSLERAAHHTLIDFPGFGQSPVPPETGHAGIWDTADYADAVAEWLGTLPRGRRIWVGHSFGGRVGLRLATRHPDILDGMVLVGSHGLKPIRSLMTRLKIFLRVRAFKALKLLEKVGVDVSARKARFGSADYRNAGAMRPVFVKVIGEDQSQDIKAIRIPVRIICGALDDQAPPEMSERMGRLIPGASVSILPGLDHYTVLSDGGPQIAHTVAKLLEGEG</sequence>
<dbReference type="GO" id="GO:0016787">
    <property type="term" value="F:hydrolase activity"/>
    <property type="evidence" value="ECO:0007669"/>
    <property type="project" value="UniProtKB-KW"/>
</dbReference>
<dbReference type="EMBL" id="PUEJ01000016">
    <property type="protein sequence ID" value="PRH84091.1"/>
    <property type="molecule type" value="Genomic_DNA"/>
</dbReference>
<comment type="caution">
    <text evidence="3">The sequence shown here is derived from an EMBL/GenBank/DDBJ whole genome shotgun (WGS) entry which is preliminary data.</text>
</comment>
<dbReference type="InterPro" id="IPR029058">
    <property type="entry name" value="AB_hydrolase_fold"/>
</dbReference>
<dbReference type="PRINTS" id="PR00111">
    <property type="entry name" value="ABHYDROLASE"/>
</dbReference>
<dbReference type="AlphaFoldDB" id="A0A2S9Q3Z4"/>
<dbReference type="OrthoDB" id="9780765at2"/>
<dbReference type="Proteomes" id="UP000237682">
    <property type="component" value="Unassembled WGS sequence"/>
</dbReference>
<dbReference type="GO" id="GO:0016020">
    <property type="term" value="C:membrane"/>
    <property type="evidence" value="ECO:0007669"/>
    <property type="project" value="TreeGrafter"/>
</dbReference>
<protein>
    <submittedName>
        <fullName evidence="3">Alpha/beta hydrolase</fullName>
    </submittedName>
</protein>
<evidence type="ECO:0000256" key="1">
    <source>
        <dbReference type="ARBA" id="ARBA00022801"/>
    </source>
</evidence>
<dbReference type="InterPro" id="IPR000073">
    <property type="entry name" value="AB_hydrolase_1"/>
</dbReference>
<proteinExistence type="predicted"/>
<feature type="domain" description="AB hydrolase-1" evidence="2">
    <location>
        <begin position="41"/>
        <end position="260"/>
    </location>
</feature>
<evidence type="ECO:0000313" key="4">
    <source>
        <dbReference type="Proteomes" id="UP000237682"/>
    </source>
</evidence>
<dbReference type="Gene3D" id="3.40.50.1820">
    <property type="entry name" value="alpha/beta hydrolase"/>
    <property type="match status" value="1"/>
</dbReference>
<dbReference type="PANTHER" id="PTHR43798">
    <property type="entry name" value="MONOACYLGLYCEROL LIPASE"/>
    <property type="match status" value="1"/>
</dbReference>
<keyword evidence="4" id="KW-1185">Reference proteome</keyword>
<dbReference type="PANTHER" id="PTHR43798:SF31">
    <property type="entry name" value="AB HYDROLASE SUPERFAMILY PROTEIN YCLE"/>
    <property type="match status" value="1"/>
</dbReference>
<organism evidence="3 4">
    <name type="scientific">Labrys okinawensis</name>
    <dbReference type="NCBI Taxonomy" id="346911"/>
    <lineage>
        <taxon>Bacteria</taxon>
        <taxon>Pseudomonadati</taxon>
        <taxon>Pseudomonadota</taxon>
        <taxon>Alphaproteobacteria</taxon>
        <taxon>Hyphomicrobiales</taxon>
        <taxon>Xanthobacteraceae</taxon>
        <taxon>Labrys</taxon>
    </lineage>
</organism>
<reference evidence="3 4" key="1">
    <citation type="submission" date="2018-02" db="EMBL/GenBank/DDBJ databases">
        <title>Whole genome sequencing of endophytic bacterium.</title>
        <authorList>
            <person name="Eedara R."/>
            <person name="Podile A.R."/>
        </authorList>
    </citation>
    <scope>NUCLEOTIDE SEQUENCE [LARGE SCALE GENOMIC DNA]</scope>
    <source>
        <strain evidence="3 4">RP1T</strain>
    </source>
</reference>
<evidence type="ECO:0000313" key="3">
    <source>
        <dbReference type="EMBL" id="PRH84091.1"/>
    </source>
</evidence>
<evidence type="ECO:0000259" key="2">
    <source>
        <dbReference type="Pfam" id="PF12697"/>
    </source>
</evidence>
<keyword evidence="1 3" id="KW-0378">Hydrolase</keyword>
<dbReference type="Pfam" id="PF12697">
    <property type="entry name" value="Abhydrolase_6"/>
    <property type="match status" value="1"/>
</dbReference>
<dbReference type="InterPro" id="IPR050266">
    <property type="entry name" value="AB_hydrolase_sf"/>
</dbReference>
<name>A0A2S9Q3Z4_9HYPH</name>